<protein>
    <submittedName>
        <fullName evidence="3">Uncharacterized protein</fullName>
    </submittedName>
</protein>
<organism evidence="3 4">
    <name type="scientific">Cymbomonas tetramitiformis</name>
    <dbReference type="NCBI Taxonomy" id="36881"/>
    <lineage>
        <taxon>Eukaryota</taxon>
        <taxon>Viridiplantae</taxon>
        <taxon>Chlorophyta</taxon>
        <taxon>Pyramimonadophyceae</taxon>
        <taxon>Pyramimonadales</taxon>
        <taxon>Pyramimonadaceae</taxon>
        <taxon>Cymbomonas</taxon>
    </lineage>
</organism>
<name>A0AAE0GUP1_9CHLO</name>
<feature type="region of interest" description="Disordered" evidence="1">
    <location>
        <begin position="563"/>
        <end position="588"/>
    </location>
</feature>
<evidence type="ECO:0000313" key="4">
    <source>
        <dbReference type="Proteomes" id="UP001190700"/>
    </source>
</evidence>
<dbReference type="EMBL" id="LGRX02002173">
    <property type="protein sequence ID" value="KAK3284739.1"/>
    <property type="molecule type" value="Genomic_DNA"/>
</dbReference>
<reference evidence="3 4" key="1">
    <citation type="journal article" date="2015" name="Genome Biol. Evol.">
        <title>Comparative Genomics of a Bacterivorous Green Alga Reveals Evolutionary Causalities and Consequences of Phago-Mixotrophic Mode of Nutrition.</title>
        <authorList>
            <person name="Burns J.A."/>
            <person name="Paasch A."/>
            <person name="Narechania A."/>
            <person name="Kim E."/>
        </authorList>
    </citation>
    <scope>NUCLEOTIDE SEQUENCE [LARGE SCALE GENOMIC DNA]</scope>
    <source>
        <strain evidence="3 4">PLY_AMNH</strain>
    </source>
</reference>
<sequence>MKSYDNANAGYVCTNLEDYFDYSDNDPVPAPPAVPCEGTEWTSGMKWDKGTKIEGLTPENVPAVEGCTWVVGDEGIHDEKHIHVDEACVNADDLTDYSTYCSLICSAVKEQPINGAACAGWYAKKSGHCYLYSEVEQMKSYDNANAGYVCTNLEDYFDYSDNDPVPAPPAVPCEGTEWTSGMKWDKGTKIEGLTPENVPAVEGCTWVVGDEGIHDEKHIHVDEACVNADDLTDYSTYCSLICSAVEAQPINGAACAGWYAKTSGHCYLYSEVEQMKSYDNANAGYVCTNLEDYFDYSDNDPVPAPPAVPCEGTEWTSGMKWDKGNKIEGLTPENVPAVEGCTWVVGDEGIHDEKHIHVDEACVNADDLTDYSTYCSLICSAVKEQPINGAACAGWYAKTSGHCYLYSEVEQMKSYDNANAGYVCTNLEDYFDYSDNDPVPAPPAVPCEGTEWTSGMKWDKGTKIEGLTPESVPAVEGCTWVVGDEGIHDEKHIHVDEACVNADDLTDYSTYCSLICSAVKEQPINGAACAGWYAKTSGHCYLYSEVEQMKSYDNANAGYVCSGEGNDDEGKDDEGKDDADHSSLDDCDSPAWMSGVKWDKGDKIEGLTPENVPAVKGCTWAEGKDAIHNEEHFHLGSMCVGATDLDSYSSYCLEICAAAVSQPINGVACAAWTAKDDGHCYLYSALPSKTKDDKKYNSGVPCNQLQVAGSTWTPPDYCMYMPKPPSPNMPSPPPYIAIVWLSSTVNMDEAVLQNETFMETFEADYKEEVAILAGVEASDVHIVGYVAGSVVVETEIIYTDSAEQAEQLDEGSTLEFSDNFTDTYGATQATVTSVTVASSPPPVTSSSSEDGDTSSSGNNAGLMAGIVAACVCGVAVVAALAGWKAKISSHAPVAEVKDDMGRKYSSCSTVGNMEENKSPCQDVESRGPSGSTSKITVNPLAYGL</sequence>
<evidence type="ECO:0000313" key="3">
    <source>
        <dbReference type="EMBL" id="KAK3284739.1"/>
    </source>
</evidence>
<keyword evidence="2" id="KW-1133">Transmembrane helix</keyword>
<gene>
    <name evidence="3" type="ORF">CYMTET_7624</name>
</gene>
<feature type="transmembrane region" description="Helical" evidence="2">
    <location>
        <begin position="862"/>
        <end position="883"/>
    </location>
</feature>
<keyword evidence="2" id="KW-0812">Transmembrane</keyword>
<accession>A0AAE0GUP1</accession>
<comment type="caution">
    <text evidence="3">The sequence shown here is derived from an EMBL/GenBank/DDBJ whole genome shotgun (WGS) entry which is preliminary data.</text>
</comment>
<feature type="region of interest" description="Disordered" evidence="1">
    <location>
        <begin position="910"/>
        <end position="944"/>
    </location>
</feature>
<dbReference type="AlphaFoldDB" id="A0AAE0GUP1"/>
<proteinExistence type="predicted"/>
<keyword evidence="2" id="KW-0472">Membrane</keyword>
<evidence type="ECO:0000256" key="2">
    <source>
        <dbReference type="SAM" id="Phobius"/>
    </source>
</evidence>
<evidence type="ECO:0000256" key="1">
    <source>
        <dbReference type="SAM" id="MobiDB-lite"/>
    </source>
</evidence>
<feature type="compositionally biased region" description="Acidic residues" evidence="1">
    <location>
        <begin position="565"/>
        <end position="577"/>
    </location>
</feature>
<keyword evidence="4" id="KW-1185">Reference proteome</keyword>
<feature type="region of interest" description="Disordered" evidence="1">
    <location>
        <begin position="834"/>
        <end position="856"/>
    </location>
</feature>
<dbReference type="Proteomes" id="UP001190700">
    <property type="component" value="Unassembled WGS sequence"/>
</dbReference>